<dbReference type="InterPro" id="IPR050072">
    <property type="entry name" value="Peptidase_M20A"/>
</dbReference>
<evidence type="ECO:0000256" key="1">
    <source>
        <dbReference type="ARBA" id="ARBA00022723"/>
    </source>
</evidence>
<feature type="domain" description="Peptidase M20 dimerisation" evidence="4">
    <location>
        <begin position="186"/>
        <end position="279"/>
    </location>
</feature>
<dbReference type="EMBL" id="JAGSND010000004">
    <property type="protein sequence ID" value="MBR0597817.1"/>
    <property type="molecule type" value="Genomic_DNA"/>
</dbReference>
<keyword evidence="6" id="KW-1185">Reference proteome</keyword>
<name>A0A8J8B1K2_9FIRM</name>
<comment type="caution">
    <text evidence="5">The sequence shown here is derived from an EMBL/GenBank/DDBJ whole genome shotgun (WGS) entry which is preliminary data.</text>
</comment>
<keyword evidence="2" id="KW-0378">Hydrolase</keyword>
<organism evidence="5 6">
    <name type="scientific">Sinanaerobacter chloroacetimidivorans</name>
    <dbReference type="NCBI Taxonomy" id="2818044"/>
    <lineage>
        <taxon>Bacteria</taxon>
        <taxon>Bacillati</taxon>
        <taxon>Bacillota</taxon>
        <taxon>Clostridia</taxon>
        <taxon>Peptostreptococcales</taxon>
        <taxon>Anaerovoracaceae</taxon>
        <taxon>Sinanaerobacter</taxon>
    </lineage>
</organism>
<proteinExistence type="predicted"/>
<dbReference type="Proteomes" id="UP000675664">
    <property type="component" value="Unassembled WGS sequence"/>
</dbReference>
<dbReference type="RefSeq" id="WP_227017946.1">
    <property type="nucleotide sequence ID" value="NZ_JAGSND010000004.1"/>
</dbReference>
<sequence length="379" mass="41884">MIKDKDKILTCLQQHQKDFFDMLKEFIELESPSHEDKETSDKCSQFLEKAFRELGFRIERIPQSTCGDHIYGEIGTGEGSALILGHYDTVFPLGTIKTMPFKMEDGKAYGPGILDMKGGIVMAYFALKALIELGLMPEKKIGIFFNGDEESGSFCSSDIIIEKTQNYNCVLVMEPGINDFNAIKTKRYGRGTYDIIAHGKAAHSGSNSHLAISPLMEIARQLLYIEKWNDETEGVTFTPTVVSGGIAGTCMVPETAYLTMDVRYQTEEIAETIHKKIMNLKALTPNVRLEVQGKIDKPVMVGDKELYQKTLEIGKQYGLELKGITVGGGSDGNFTAAAGIPTLDGLGATGEFLHNSGEYIHIDHVPYRMAMVAKLLQTL</sequence>
<dbReference type="GO" id="GO:0016787">
    <property type="term" value="F:hydrolase activity"/>
    <property type="evidence" value="ECO:0007669"/>
    <property type="project" value="UniProtKB-KW"/>
</dbReference>
<gene>
    <name evidence="5" type="ORF">KCX82_08030</name>
</gene>
<dbReference type="PANTHER" id="PTHR43808">
    <property type="entry name" value="ACETYLORNITHINE DEACETYLASE"/>
    <property type="match status" value="1"/>
</dbReference>
<dbReference type="Pfam" id="PF07687">
    <property type="entry name" value="M20_dimer"/>
    <property type="match status" value="1"/>
</dbReference>
<dbReference type="SUPFAM" id="SSF55031">
    <property type="entry name" value="Bacterial exopeptidase dimerisation domain"/>
    <property type="match status" value="1"/>
</dbReference>
<evidence type="ECO:0000256" key="3">
    <source>
        <dbReference type="PIRSR" id="PIRSR037238-1"/>
    </source>
</evidence>
<evidence type="ECO:0000259" key="4">
    <source>
        <dbReference type="Pfam" id="PF07687"/>
    </source>
</evidence>
<dbReference type="InterPro" id="IPR017150">
    <property type="entry name" value="Pept_M20_glutamate_carboxypep"/>
</dbReference>
<evidence type="ECO:0000313" key="5">
    <source>
        <dbReference type="EMBL" id="MBR0597817.1"/>
    </source>
</evidence>
<feature type="active site" description="Proton acceptor" evidence="3">
    <location>
        <position position="149"/>
    </location>
</feature>
<reference evidence="5" key="1">
    <citation type="submission" date="2021-04" db="EMBL/GenBank/DDBJ databases">
        <title>Sinoanaerobacter chloroacetimidivorans sp. nov., an obligate anaerobic bacterium isolated from anaerobic sludge.</title>
        <authorList>
            <person name="Bao Y."/>
        </authorList>
    </citation>
    <scope>NUCLEOTIDE SEQUENCE</scope>
    <source>
        <strain evidence="5">BAD-6</strain>
    </source>
</reference>
<dbReference type="Gene3D" id="3.30.70.360">
    <property type="match status" value="1"/>
</dbReference>
<dbReference type="PANTHER" id="PTHR43808:SF9">
    <property type="entry name" value="BLL0789 PROTEIN"/>
    <property type="match status" value="1"/>
</dbReference>
<dbReference type="InterPro" id="IPR036264">
    <property type="entry name" value="Bact_exopeptidase_dim_dom"/>
</dbReference>
<accession>A0A8J8B1K2</accession>
<dbReference type="AlphaFoldDB" id="A0A8J8B1K2"/>
<evidence type="ECO:0000313" key="6">
    <source>
        <dbReference type="Proteomes" id="UP000675664"/>
    </source>
</evidence>
<dbReference type="GO" id="GO:0046872">
    <property type="term" value="F:metal ion binding"/>
    <property type="evidence" value="ECO:0007669"/>
    <property type="project" value="UniProtKB-KW"/>
</dbReference>
<feature type="active site" evidence="3">
    <location>
        <position position="88"/>
    </location>
</feature>
<dbReference type="Gene3D" id="3.40.630.10">
    <property type="entry name" value="Zn peptidases"/>
    <property type="match status" value="1"/>
</dbReference>
<evidence type="ECO:0000256" key="2">
    <source>
        <dbReference type="ARBA" id="ARBA00022801"/>
    </source>
</evidence>
<dbReference type="InterPro" id="IPR011650">
    <property type="entry name" value="Peptidase_M20_dimer"/>
</dbReference>
<dbReference type="Pfam" id="PF01546">
    <property type="entry name" value="Peptidase_M20"/>
    <property type="match status" value="1"/>
</dbReference>
<dbReference type="InterPro" id="IPR002933">
    <property type="entry name" value="Peptidase_M20"/>
</dbReference>
<dbReference type="CDD" id="cd03885">
    <property type="entry name" value="M20_CPDG2"/>
    <property type="match status" value="1"/>
</dbReference>
<dbReference type="SUPFAM" id="SSF53187">
    <property type="entry name" value="Zn-dependent exopeptidases"/>
    <property type="match status" value="1"/>
</dbReference>
<keyword evidence="1" id="KW-0479">Metal-binding</keyword>
<dbReference type="PIRSF" id="PIRSF037238">
    <property type="entry name" value="Carboxypeptidase_G2"/>
    <property type="match status" value="1"/>
</dbReference>
<protein>
    <submittedName>
        <fullName evidence="5">M20 family metallopeptidase</fullName>
    </submittedName>
</protein>
<reference evidence="5" key="2">
    <citation type="submission" date="2021-04" db="EMBL/GenBank/DDBJ databases">
        <authorList>
            <person name="Liu J."/>
        </authorList>
    </citation>
    <scope>NUCLEOTIDE SEQUENCE</scope>
    <source>
        <strain evidence="5">BAD-6</strain>
    </source>
</reference>